<evidence type="ECO:0000313" key="1">
    <source>
        <dbReference type="EMBL" id="KAJ4460097.1"/>
    </source>
</evidence>
<reference evidence="1" key="1">
    <citation type="journal article" date="2022" name="bioRxiv">
        <title>Genomics of Preaxostyla Flagellates Illuminates Evolutionary Transitions and the Path Towards Mitochondrial Loss.</title>
        <authorList>
            <person name="Novak L.V.F."/>
            <person name="Treitli S.C."/>
            <person name="Pyrih J."/>
            <person name="Halakuc P."/>
            <person name="Pipaliya S.V."/>
            <person name="Vacek V."/>
            <person name="Brzon O."/>
            <person name="Soukal P."/>
            <person name="Eme L."/>
            <person name="Dacks J.B."/>
            <person name="Karnkowska A."/>
            <person name="Elias M."/>
            <person name="Hampl V."/>
        </authorList>
    </citation>
    <scope>NUCLEOTIDE SEQUENCE</scope>
    <source>
        <strain evidence="1">RCP-MX</strain>
    </source>
</reference>
<name>A0ABQ8UQX5_9EUKA</name>
<proteinExistence type="predicted"/>
<accession>A0ABQ8UQX5</accession>
<dbReference type="Proteomes" id="UP001141327">
    <property type="component" value="Unassembled WGS sequence"/>
</dbReference>
<dbReference type="InterPro" id="IPR011047">
    <property type="entry name" value="Quinoprotein_ADH-like_sf"/>
</dbReference>
<comment type="caution">
    <text evidence="1">The sequence shown here is derived from an EMBL/GenBank/DDBJ whole genome shotgun (WGS) entry which is preliminary data.</text>
</comment>
<protein>
    <submittedName>
        <fullName evidence="1">Uncharacterized protein</fullName>
    </submittedName>
</protein>
<dbReference type="EMBL" id="JAPMOS010000015">
    <property type="protein sequence ID" value="KAJ4460097.1"/>
    <property type="molecule type" value="Genomic_DNA"/>
</dbReference>
<dbReference type="SUPFAM" id="SSF50998">
    <property type="entry name" value="Quinoprotein alcohol dehydrogenase-like"/>
    <property type="match status" value="1"/>
</dbReference>
<gene>
    <name evidence="1" type="ORF">PAPYR_3828</name>
</gene>
<keyword evidence="2" id="KW-1185">Reference proteome</keyword>
<organism evidence="1 2">
    <name type="scientific">Paratrimastix pyriformis</name>
    <dbReference type="NCBI Taxonomy" id="342808"/>
    <lineage>
        <taxon>Eukaryota</taxon>
        <taxon>Metamonada</taxon>
        <taxon>Preaxostyla</taxon>
        <taxon>Paratrimastigidae</taxon>
        <taxon>Paratrimastix</taxon>
    </lineage>
</organism>
<evidence type="ECO:0000313" key="2">
    <source>
        <dbReference type="Proteomes" id="UP001141327"/>
    </source>
</evidence>
<sequence>MDPQSTVGRRAGTGWVASAINTRVSLFCEWDSRTRVLNPTVEGPFPLPGGLRYVCCLLMPSAICSLAWGSALDNPTLMVGTIGGEAAQPTVHCLTLASILSGAGRFPLSFLAIRSFLLERDRVTRLCTFDPAGISSPRPPFLAEHLRHTTPLLACRSESGTGSSSSAWAPLNPFAEPREALPASHEDPQGVIYRGRARTTVWDVVWEAPNGGALSPGSSERERVFVIAASDGAHHLRLDNGRPHLIRVSPEDTLCARLMANQVVASGARDGHVRLVDLRLLRSSTPPPPDRMAVRLYDARQSREPLWTVRLPSISPGLPGRRIPMAELDGAILAGIPWANHAPGLVALDMLNGRPCATLGSGPVGCLAAREDPQVRWGPLEWVPSGESRPPPDPDPVLDWSQGSAIWAGTLDGNIARWSF</sequence>